<keyword evidence="3" id="KW-1185">Reference proteome</keyword>
<reference evidence="2" key="1">
    <citation type="journal article" date="2023" name="Mol. Phylogenet. Evol.">
        <title>Genome-scale phylogeny and comparative genomics of the fungal order Sordariales.</title>
        <authorList>
            <person name="Hensen N."/>
            <person name="Bonometti L."/>
            <person name="Westerberg I."/>
            <person name="Brannstrom I.O."/>
            <person name="Guillou S."/>
            <person name="Cros-Aarteil S."/>
            <person name="Calhoun S."/>
            <person name="Haridas S."/>
            <person name="Kuo A."/>
            <person name="Mondo S."/>
            <person name="Pangilinan J."/>
            <person name="Riley R."/>
            <person name="LaButti K."/>
            <person name="Andreopoulos B."/>
            <person name="Lipzen A."/>
            <person name="Chen C."/>
            <person name="Yan M."/>
            <person name="Daum C."/>
            <person name="Ng V."/>
            <person name="Clum A."/>
            <person name="Steindorff A."/>
            <person name="Ohm R.A."/>
            <person name="Martin F."/>
            <person name="Silar P."/>
            <person name="Natvig D.O."/>
            <person name="Lalanne C."/>
            <person name="Gautier V."/>
            <person name="Ament-Velasquez S.L."/>
            <person name="Kruys A."/>
            <person name="Hutchinson M.I."/>
            <person name="Powell A.J."/>
            <person name="Barry K."/>
            <person name="Miller A.N."/>
            <person name="Grigoriev I.V."/>
            <person name="Debuchy R."/>
            <person name="Gladieux P."/>
            <person name="Hiltunen Thoren M."/>
            <person name="Johannesson H."/>
        </authorList>
    </citation>
    <scope>NUCLEOTIDE SEQUENCE</scope>
    <source>
        <strain evidence="2">CBS 958.72</strain>
    </source>
</reference>
<feature type="compositionally biased region" description="Polar residues" evidence="1">
    <location>
        <begin position="1071"/>
        <end position="1082"/>
    </location>
</feature>
<feature type="compositionally biased region" description="Gly residues" evidence="1">
    <location>
        <begin position="354"/>
        <end position="364"/>
    </location>
</feature>
<feature type="compositionally biased region" description="Low complexity" evidence="1">
    <location>
        <begin position="31"/>
        <end position="53"/>
    </location>
</feature>
<feature type="region of interest" description="Disordered" evidence="1">
    <location>
        <begin position="1"/>
        <end position="134"/>
    </location>
</feature>
<feature type="compositionally biased region" description="Polar residues" evidence="1">
    <location>
        <begin position="856"/>
        <end position="877"/>
    </location>
</feature>
<reference evidence="2" key="2">
    <citation type="submission" date="2023-06" db="EMBL/GenBank/DDBJ databases">
        <authorList>
            <consortium name="Lawrence Berkeley National Laboratory"/>
            <person name="Haridas S."/>
            <person name="Hensen N."/>
            <person name="Bonometti L."/>
            <person name="Westerberg I."/>
            <person name="Brannstrom I.O."/>
            <person name="Guillou S."/>
            <person name="Cros-Aarteil S."/>
            <person name="Calhoun S."/>
            <person name="Kuo A."/>
            <person name="Mondo S."/>
            <person name="Pangilinan J."/>
            <person name="Riley R."/>
            <person name="Labutti K."/>
            <person name="Andreopoulos B."/>
            <person name="Lipzen A."/>
            <person name="Chen C."/>
            <person name="Yanf M."/>
            <person name="Daum C."/>
            <person name="Ng V."/>
            <person name="Clum A."/>
            <person name="Steindorff A."/>
            <person name="Ohm R."/>
            <person name="Martin F."/>
            <person name="Silar P."/>
            <person name="Natvig D."/>
            <person name="Lalanne C."/>
            <person name="Gautier V."/>
            <person name="Ament-Velasquez S.L."/>
            <person name="Kruys A."/>
            <person name="Hutchinson M.I."/>
            <person name="Powell A.J."/>
            <person name="Barry K."/>
            <person name="Miller A.N."/>
            <person name="Grigoriev I.V."/>
            <person name="Debuchy R."/>
            <person name="Gladieux P."/>
            <person name="Thoren M.H."/>
            <person name="Johannesson H."/>
        </authorList>
    </citation>
    <scope>NUCLEOTIDE SEQUENCE</scope>
    <source>
        <strain evidence="2">CBS 958.72</strain>
    </source>
</reference>
<feature type="compositionally biased region" description="Pro residues" evidence="1">
    <location>
        <begin position="54"/>
        <end position="64"/>
    </location>
</feature>
<feature type="region of interest" description="Disordered" evidence="1">
    <location>
        <begin position="1045"/>
        <end position="1082"/>
    </location>
</feature>
<feature type="region of interest" description="Disordered" evidence="1">
    <location>
        <begin position="950"/>
        <end position="1010"/>
    </location>
</feature>
<feature type="region of interest" description="Disordered" evidence="1">
    <location>
        <begin position="1179"/>
        <end position="1198"/>
    </location>
</feature>
<feature type="compositionally biased region" description="Pro residues" evidence="1">
    <location>
        <begin position="595"/>
        <end position="604"/>
    </location>
</feature>
<dbReference type="Proteomes" id="UP001287356">
    <property type="component" value="Unassembled WGS sequence"/>
</dbReference>
<feature type="compositionally biased region" description="Low complexity" evidence="1">
    <location>
        <begin position="557"/>
        <end position="577"/>
    </location>
</feature>
<feature type="region of interest" description="Disordered" evidence="1">
    <location>
        <begin position="330"/>
        <end position="364"/>
    </location>
</feature>
<sequence length="1217" mass="131088">MGNTQSSIEAPRRLSHRLSKPKTGNHATAGLLSPNAFSSSSRRFSNARLSSNLPYPPPPSPSPASTPTTATTVTSADETTADAEQGLERSASVIVPLPQDKERRRSLFRSKSSQATSDPKRRNSSLGPVSRVADKVGRANSMTYESAVAYYGQPGPESWPVPPRSRTSWNYDLTSYEAKRLLNLAEEPALELATTMSESRTVVTETTWKSSNPTNSAKPASTPVSRVNSDLSLYMPVRRRSVIQTPGVATRSNSARESPVTSMPNFRFSHPSTPNLSRQQSFESYRGGVVSLPPPLHDPDSTPRVVTPCEDEYQSIGAFKLGSLRITNGAASPELEKTRKRGEPGQDGIEGRGDYFGGAQPGEFGGTARAAVQPLVQQTEAPLPRIEAPQPRAARLSPIASSFLSIETTRNVSGSLSQEPAVTTSDVPFEFLAEIDFSPFSLSDSPPLSPQLQTTSKATALDDELFEDDAQPEYSFVEVLDVRLDPNAKPPHGQADRTTDTAVERSDSGFVSVSTKSPSTESAHKPLTKADSGYSSNVSLRSFQLKAQGLQEGLGLSLEKQPSQSSQKSSETPSLPSRLHDDVSSDVLYPVAPQRDPPPPPVPPKDLHSTSPRPSPMKASFVPTRSLSDHSRTTEVYLSPAGALRAAKHVPSPIFSSPYDAGRLKSPETTPLTPTSATSVRSDNSGSALSIGSGSRRPGKLQRFLSGARRPAAGPLTVHATHVVEKIGIPSIPQDVEHKLRERIGLFPTTTKRLALKPRSSMDTLRTIFSVGSMDASVEALNSVPTAVPTVAKVVEVDDEDAPETKGTSWKQTLQSVPSSFAHVAAHMRNPVARKPIPVGHQSLKGEGQIVKDTPTADSTVPDTAESTTDSEGGSSVDNITAARTEVDAGGVTILSPTPTRRSMSLTAGTARGWDARLPAVIPPTTMYSNPDLPVSALPSPLLARAVASAETKARKSPPVSMMTRRSMPLRVPPPLRSQSSTASLTRQSSRESLQSYPSAQPLAKKASRESIHGYPSQQGEMVINSLKHSASTPTMDPRRIMSFRHSQPAQPSQSKAPNWDVQTDHDLSRRSSQTSLNGVSRHNSLASVQSHGEVGMQRPNSAQAWEVRNGQPPPLRHRASYDGYSYQQRRIQKGHPPSMSNGYTAPAKPAVDPWSSNQFDAIVGQRIQDGPYPPHVPRGHHRTHSVGNRSGHNTNPPYRILHSYNSPAYRNVPIWG</sequence>
<feature type="compositionally biased region" description="Basic and acidic residues" evidence="1">
    <location>
        <begin position="334"/>
        <end position="353"/>
    </location>
</feature>
<evidence type="ECO:0008006" key="4">
    <source>
        <dbReference type="Google" id="ProtNLM"/>
    </source>
</evidence>
<evidence type="ECO:0000313" key="2">
    <source>
        <dbReference type="EMBL" id="KAK3366986.1"/>
    </source>
</evidence>
<feature type="compositionally biased region" description="Low complexity" evidence="1">
    <location>
        <begin position="65"/>
        <end position="78"/>
    </location>
</feature>
<feature type="compositionally biased region" description="Polar residues" evidence="1">
    <location>
        <begin position="250"/>
        <end position="279"/>
    </location>
</feature>
<feature type="region of interest" description="Disordered" evidence="1">
    <location>
        <begin position="851"/>
        <end position="877"/>
    </location>
</feature>
<feature type="compositionally biased region" description="Polar residues" evidence="1">
    <location>
        <begin position="667"/>
        <end position="693"/>
    </location>
</feature>
<feature type="region of interest" description="Disordered" evidence="1">
    <location>
        <begin position="658"/>
        <end position="700"/>
    </location>
</feature>
<protein>
    <recommendedName>
        <fullName evidence="4">Proteophosphoglycan ppg4</fullName>
    </recommendedName>
</protein>
<feature type="region of interest" description="Disordered" evidence="1">
    <location>
        <begin position="557"/>
        <end position="633"/>
    </location>
</feature>
<evidence type="ECO:0000313" key="3">
    <source>
        <dbReference type="Proteomes" id="UP001287356"/>
    </source>
</evidence>
<feature type="compositionally biased region" description="Polar residues" evidence="1">
    <location>
        <begin position="1045"/>
        <end position="1057"/>
    </location>
</feature>
<accession>A0AAE0N145</accession>
<comment type="caution">
    <text evidence="2">The sequence shown here is derived from an EMBL/GenBank/DDBJ whole genome shotgun (WGS) entry which is preliminary data.</text>
</comment>
<feature type="compositionally biased region" description="Polar residues" evidence="1">
    <location>
        <begin position="1186"/>
        <end position="1197"/>
    </location>
</feature>
<feature type="region of interest" description="Disordered" evidence="1">
    <location>
        <begin position="485"/>
        <end position="534"/>
    </location>
</feature>
<feature type="compositionally biased region" description="Polar residues" evidence="1">
    <location>
        <begin position="977"/>
        <end position="999"/>
    </location>
</feature>
<dbReference type="AlphaFoldDB" id="A0AAE0N145"/>
<feature type="region of interest" description="Disordered" evidence="1">
    <location>
        <begin position="246"/>
        <end position="279"/>
    </location>
</feature>
<name>A0AAE0N145_9PEZI</name>
<gene>
    <name evidence="2" type="ORF">B0T24DRAFT_375200</name>
</gene>
<dbReference type="EMBL" id="JAULSN010000007">
    <property type="protein sequence ID" value="KAK3366986.1"/>
    <property type="molecule type" value="Genomic_DNA"/>
</dbReference>
<feature type="compositionally biased region" description="Polar residues" evidence="1">
    <location>
        <begin position="509"/>
        <end position="521"/>
    </location>
</feature>
<feature type="region of interest" description="Disordered" evidence="1">
    <location>
        <begin position="205"/>
        <end position="224"/>
    </location>
</feature>
<proteinExistence type="predicted"/>
<feature type="compositionally biased region" description="Basic and acidic residues" evidence="1">
    <location>
        <begin position="494"/>
        <end position="507"/>
    </location>
</feature>
<evidence type="ECO:0000256" key="1">
    <source>
        <dbReference type="SAM" id="MobiDB-lite"/>
    </source>
</evidence>
<organism evidence="2 3">
    <name type="scientific">Lasiosphaeria ovina</name>
    <dbReference type="NCBI Taxonomy" id="92902"/>
    <lineage>
        <taxon>Eukaryota</taxon>
        <taxon>Fungi</taxon>
        <taxon>Dikarya</taxon>
        <taxon>Ascomycota</taxon>
        <taxon>Pezizomycotina</taxon>
        <taxon>Sordariomycetes</taxon>
        <taxon>Sordariomycetidae</taxon>
        <taxon>Sordariales</taxon>
        <taxon>Lasiosphaeriaceae</taxon>
        <taxon>Lasiosphaeria</taxon>
    </lineage>
</organism>